<dbReference type="PANTHER" id="PTHR12378:SF80">
    <property type="entry name" value="IP06716P-RELATED"/>
    <property type="match status" value="1"/>
</dbReference>
<comment type="similarity">
    <text evidence="1">Belongs to the DeSI family.</text>
</comment>
<dbReference type="Proteomes" id="UP001189429">
    <property type="component" value="Unassembled WGS sequence"/>
</dbReference>
<organism evidence="6 7">
    <name type="scientific">Prorocentrum cordatum</name>
    <dbReference type="NCBI Taxonomy" id="2364126"/>
    <lineage>
        <taxon>Eukaryota</taxon>
        <taxon>Sar</taxon>
        <taxon>Alveolata</taxon>
        <taxon>Dinophyceae</taxon>
        <taxon>Prorocentrales</taxon>
        <taxon>Prorocentraceae</taxon>
        <taxon>Prorocentrum</taxon>
    </lineage>
</organism>
<dbReference type="InterPro" id="IPR042266">
    <property type="entry name" value="PPPDE_sf"/>
</dbReference>
<evidence type="ECO:0000256" key="4">
    <source>
        <dbReference type="SAM" id="MobiDB-lite"/>
    </source>
</evidence>
<feature type="region of interest" description="Disordered" evidence="4">
    <location>
        <begin position="62"/>
        <end position="168"/>
    </location>
</feature>
<evidence type="ECO:0000256" key="2">
    <source>
        <dbReference type="ARBA" id="ARBA00022670"/>
    </source>
</evidence>
<feature type="domain" description="PPPDE" evidence="5">
    <location>
        <begin position="1"/>
        <end position="45"/>
    </location>
</feature>
<reference evidence="6" key="1">
    <citation type="submission" date="2023-10" db="EMBL/GenBank/DDBJ databases">
        <authorList>
            <person name="Chen Y."/>
            <person name="Shah S."/>
            <person name="Dougan E. K."/>
            <person name="Thang M."/>
            <person name="Chan C."/>
        </authorList>
    </citation>
    <scope>NUCLEOTIDE SEQUENCE [LARGE SCALE GENOMIC DNA]</scope>
</reference>
<evidence type="ECO:0000259" key="5">
    <source>
        <dbReference type="PROSITE" id="PS51858"/>
    </source>
</evidence>
<evidence type="ECO:0000256" key="1">
    <source>
        <dbReference type="ARBA" id="ARBA00008140"/>
    </source>
</evidence>
<evidence type="ECO:0000256" key="3">
    <source>
        <dbReference type="ARBA" id="ARBA00022801"/>
    </source>
</evidence>
<gene>
    <name evidence="6" type="ORF">PCOR1329_LOCUS41334</name>
</gene>
<proteinExistence type="inferred from homology"/>
<protein>
    <recommendedName>
        <fullName evidence="5">PPPDE domain-containing protein</fullName>
    </recommendedName>
</protein>
<keyword evidence="7" id="KW-1185">Reference proteome</keyword>
<dbReference type="InterPro" id="IPR008580">
    <property type="entry name" value="PPPDE_dom"/>
</dbReference>
<accession>A0ABN9TQJ0</accession>
<sequence length="168" mass="18349">MGETDLTQHEVEVLVQRMSPRWRGDGYSVLSRNCCHFCDELCMSSSASLGRPSWPWAPCLTGSAASPARAPPSAAVIQRTRPRGRAGPPRWAAAAARRRSARLPERARAGLQRSRPSSDDSPRSRRGRCERALVGSPGALCPESDRSQRDVFQTKTPESSRPPGSARL</sequence>
<feature type="compositionally biased region" description="Low complexity" evidence="4">
    <location>
        <begin position="85"/>
        <end position="95"/>
    </location>
</feature>
<feature type="compositionally biased region" description="Polar residues" evidence="4">
    <location>
        <begin position="150"/>
        <end position="159"/>
    </location>
</feature>
<comment type="caution">
    <text evidence="6">The sequence shown here is derived from an EMBL/GenBank/DDBJ whole genome shotgun (WGS) entry which is preliminary data.</text>
</comment>
<evidence type="ECO:0000313" key="7">
    <source>
        <dbReference type="Proteomes" id="UP001189429"/>
    </source>
</evidence>
<dbReference type="PANTHER" id="PTHR12378">
    <property type="entry name" value="DESUMOYLATING ISOPEPTIDASE"/>
    <property type="match status" value="1"/>
</dbReference>
<feature type="compositionally biased region" description="Low complexity" evidence="4">
    <location>
        <begin position="63"/>
        <end position="75"/>
    </location>
</feature>
<dbReference type="PROSITE" id="PS51858">
    <property type="entry name" value="PPPDE"/>
    <property type="match status" value="1"/>
</dbReference>
<keyword evidence="2" id="KW-0645">Protease</keyword>
<name>A0ABN9TQJ0_9DINO</name>
<evidence type="ECO:0000313" key="6">
    <source>
        <dbReference type="EMBL" id="CAK0848386.1"/>
    </source>
</evidence>
<dbReference type="EMBL" id="CAUYUJ010014974">
    <property type="protein sequence ID" value="CAK0848386.1"/>
    <property type="molecule type" value="Genomic_DNA"/>
</dbReference>
<feature type="compositionally biased region" description="Basic and acidic residues" evidence="4">
    <location>
        <begin position="116"/>
        <end position="131"/>
    </location>
</feature>
<keyword evidence="3" id="KW-0378">Hydrolase</keyword>
<dbReference type="Pfam" id="PF05903">
    <property type="entry name" value="Peptidase_C97"/>
    <property type="match status" value="1"/>
</dbReference>
<dbReference type="Gene3D" id="3.90.1720.30">
    <property type="entry name" value="PPPDE domains"/>
    <property type="match status" value="1"/>
</dbReference>